<dbReference type="STRING" id="253628.A0A0D1YC58"/>
<organism evidence="2 3">
    <name type="scientific">Verruconis gallopava</name>
    <dbReference type="NCBI Taxonomy" id="253628"/>
    <lineage>
        <taxon>Eukaryota</taxon>
        <taxon>Fungi</taxon>
        <taxon>Dikarya</taxon>
        <taxon>Ascomycota</taxon>
        <taxon>Pezizomycotina</taxon>
        <taxon>Dothideomycetes</taxon>
        <taxon>Pleosporomycetidae</taxon>
        <taxon>Venturiales</taxon>
        <taxon>Sympoventuriaceae</taxon>
        <taxon>Verruconis</taxon>
    </lineage>
</organism>
<dbReference type="EMBL" id="KN847889">
    <property type="protein sequence ID" value="KIV98286.1"/>
    <property type="molecule type" value="Genomic_DNA"/>
</dbReference>
<dbReference type="GeneID" id="27317842"/>
<dbReference type="HOGENOM" id="CLU_2549375_0_0_1"/>
<accession>A0A0D1YC58</accession>
<dbReference type="PROSITE" id="PS50942">
    <property type="entry name" value="ENTH"/>
    <property type="match status" value="1"/>
</dbReference>
<name>A0A0D1YC58_9PEZI</name>
<dbReference type="GO" id="GO:0005543">
    <property type="term" value="F:phospholipid binding"/>
    <property type="evidence" value="ECO:0007669"/>
    <property type="project" value="InterPro"/>
</dbReference>
<dbReference type="Pfam" id="PF07651">
    <property type="entry name" value="ANTH"/>
    <property type="match status" value="1"/>
</dbReference>
<dbReference type="InParanoid" id="A0A0D1YC58"/>
<evidence type="ECO:0000313" key="2">
    <source>
        <dbReference type="EMBL" id="KIV98286.1"/>
    </source>
</evidence>
<dbReference type="Gene3D" id="1.25.40.90">
    <property type="match status" value="1"/>
</dbReference>
<dbReference type="InterPro" id="IPR008942">
    <property type="entry name" value="ENTH_VHS"/>
</dbReference>
<proteinExistence type="predicted"/>
<feature type="domain" description="ENTH" evidence="1">
    <location>
        <begin position="1"/>
        <end position="83"/>
    </location>
</feature>
<dbReference type="Proteomes" id="UP000053259">
    <property type="component" value="Unassembled WGS sequence"/>
</dbReference>
<evidence type="ECO:0000259" key="1">
    <source>
        <dbReference type="PROSITE" id="PS50942"/>
    </source>
</evidence>
<gene>
    <name evidence="2" type="ORF">PV09_09869</name>
</gene>
<dbReference type="InterPro" id="IPR011417">
    <property type="entry name" value="ANTH_dom"/>
</dbReference>
<reference evidence="2 3" key="1">
    <citation type="submission" date="2015-01" db="EMBL/GenBank/DDBJ databases">
        <title>The Genome Sequence of Ochroconis gallopava CBS43764.</title>
        <authorList>
            <consortium name="The Broad Institute Genomics Platform"/>
            <person name="Cuomo C."/>
            <person name="de Hoog S."/>
            <person name="Gorbushina A."/>
            <person name="Stielow B."/>
            <person name="Teixiera M."/>
            <person name="Abouelleil A."/>
            <person name="Chapman S.B."/>
            <person name="Priest M."/>
            <person name="Young S.K."/>
            <person name="Wortman J."/>
            <person name="Nusbaum C."/>
            <person name="Birren B."/>
        </authorList>
    </citation>
    <scope>NUCLEOTIDE SEQUENCE [LARGE SCALE GENOMIC DNA]</scope>
    <source>
        <strain evidence="2 3">CBS 43764</strain>
    </source>
</reference>
<dbReference type="AlphaFoldDB" id="A0A0D1YC58"/>
<dbReference type="SUPFAM" id="SSF48464">
    <property type="entry name" value="ENTH/VHS domain"/>
    <property type="match status" value="1"/>
</dbReference>
<protein>
    <recommendedName>
        <fullName evidence="1">ENTH domain-containing protein</fullName>
    </recommendedName>
</protein>
<evidence type="ECO:0000313" key="3">
    <source>
        <dbReference type="Proteomes" id="UP000053259"/>
    </source>
</evidence>
<dbReference type="OrthoDB" id="44015at2759"/>
<dbReference type="RefSeq" id="XP_016208156.1">
    <property type="nucleotide sequence ID" value="XM_016364017.1"/>
</dbReference>
<keyword evidence="3" id="KW-1185">Reference proteome</keyword>
<feature type="non-terminal residue" evidence="2">
    <location>
        <position position="1"/>
    </location>
</feature>
<sequence length="83" mass="9168">LAAPKTEHVARILSATHDGELGVAEIFRSLDGRMMDSSWTTVFKSLIVIHTMIREGRQNTTLKHLASNSHQLLAINDKGTLES</sequence>
<dbReference type="InterPro" id="IPR013809">
    <property type="entry name" value="ENTH"/>
</dbReference>
<dbReference type="VEuPathDB" id="FungiDB:PV09_09869"/>